<comment type="caution">
    <text evidence="1">The sequence shown here is derived from an EMBL/GenBank/DDBJ whole genome shotgun (WGS) entry which is preliminary data.</text>
</comment>
<name>A0ACC0SY92_POPTR</name>
<evidence type="ECO:0000313" key="1">
    <source>
        <dbReference type="EMBL" id="KAI9394239.1"/>
    </source>
</evidence>
<organism evidence="1 2">
    <name type="scientific">Populus trichocarpa</name>
    <name type="common">Western balsam poplar</name>
    <name type="synonym">Populus balsamifera subsp. trichocarpa</name>
    <dbReference type="NCBI Taxonomy" id="3694"/>
    <lineage>
        <taxon>Eukaryota</taxon>
        <taxon>Viridiplantae</taxon>
        <taxon>Streptophyta</taxon>
        <taxon>Embryophyta</taxon>
        <taxon>Tracheophyta</taxon>
        <taxon>Spermatophyta</taxon>
        <taxon>Magnoliopsida</taxon>
        <taxon>eudicotyledons</taxon>
        <taxon>Gunneridae</taxon>
        <taxon>Pentapetalae</taxon>
        <taxon>rosids</taxon>
        <taxon>fabids</taxon>
        <taxon>Malpighiales</taxon>
        <taxon>Salicaceae</taxon>
        <taxon>Saliceae</taxon>
        <taxon>Populus</taxon>
    </lineage>
</organism>
<protein>
    <submittedName>
        <fullName evidence="1">Uncharacterized protein</fullName>
    </submittedName>
</protein>
<accession>A0ACC0SY92</accession>
<dbReference type="EMBL" id="CM009294">
    <property type="protein sequence ID" value="KAI9394239.1"/>
    <property type="molecule type" value="Genomic_DNA"/>
</dbReference>
<sequence>MALQLAFSFPNHNPYQQNHMLKPSSLKTFNISTSSSPSTSFSTPKHYHPQSTSHPLQEAFRSSSRRDLNLSVLALLITGSLQNLSNNITLAQELELERYTDSKEGFTLRRPSSYVQVDKAGATVLFEEANKGSNNIGVVVTPVRLTSLGEFGTEKKKESTKDAEVISVAERSGHGGLQVDLLTAFVSSKKLYLLNITHSDKTESPLEAHTRTILEEVLNSFDVAPVT</sequence>
<gene>
    <name evidence="1" type="ORF">POPTR_005G068500v4</name>
</gene>
<keyword evidence="2" id="KW-1185">Reference proteome</keyword>
<proteinExistence type="predicted"/>
<evidence type="ECO:0000313" key="2">
    <source>
        <dbReference type="Proteomes" id="UP000006729"/>
    </source>
</evidence>
<dbReference type="Proteomes" id="UP000006729">
    <property type="component" value="Chromosome 5"/>
</dbReference>
<reference evidence="1 2" key="1">
    <citation type="journal article" date="2006" name="Science">
        <title>The genome of black cottonwood, Populus trichocarpa (Torr. &amp; Gray).</title>
        <authorList>
            <person name="Tuskan G.A."/>
            <person name="Difazio S."/>
            <person name="Jansson S."/>
            <person name="Bohlmann J."/>
            <person name="Grigoriev I."/>
            <person name="Hellsten U."/>
            <person name="Putnam N."/>
            <person name="Ralph S."/>
            <person name="Rombauts S."/>
            <person name="Salamov A."/>
            <person name="Schein J."/>
            <person name="Sterck L."/>
            <person name="Aerts A."/>
            <person name="Bhalerao R.R."/>
            <person name="Bhalerao R.P."/>
            <person name="Blaudez D."/>
            <person name="Boerjan W."/>
            <person name="Brun A."/>
            <person name="Brunner A."/>
            <person name="Busov V."/>
            <person name="Campbell M."/>
            <person name="Carlson J."/>
            <person name="Chalot M."/>
            <person name="Chapman J."/>
            <person name="Chen G.L."/>
            <person name="Cooper D."/>
            <person name="Coutinho P.M."/>
            <person name="Couturier J."/>
            <person name="Covert S."/>
            <person name="Cronk Q."/>
            <person name="Cunningham R."/>
            <person name="Davis J."/>
            <person name="Degroeve S."/>
            <person name="Dejardin A."/>
            <person name="Depamphilis C."/>
            <person name="Detter J."/>
            <person name="Dirks B."/>
            <person name="Dubchak I."/>
            <person name="Duplessis S."/>
            <person name="Ehlting J."/>
            <person name="Ellis B."/>
            <person name="Gendler K."/>
            <person name="Goodstein D."/>
            <person name="Gribskov M."/>
            <person name="Grimwood J."/>
            <person name="Groover A."/>
            <person name="Gunter L."/>
            <person name="Hamberger B."/>
            <person name="Heinze B."/>
            <person name="Helariutta Y."/>
            <person name="Henrissat B."/>
            <person name="Holligan D."/>
            <person name="Holt R."/>
            <person name="Huang W."/>
            <person name="Islam-Faridi N."/>
            <person name="Jones S."/>
            <person name="Jones-Rhoades M."/>
            <person name="Jorgensen R."/>
            <person name="Joshi C."/>
            <person name="Kangasjarvi J."/>
            <person name="Karlsson J."/>
            <person name="Kelleher C."/>
            <person name="Kirkpatrick R."/>
            <person name="Kirst M."/>
            <person name="Kohler A."/>
            <person name="Kalluri U."/>
            <person name="Larimer F."/>
            <person name="Leebens-Mack J."/>
            <person name="Leple J.C."/>
            <person name="Locascio P."/>
            <person name="Lou Y."/>
            <person name="Lucas S."/>
            <person name="Martin F."/>
            <person name="Montanini B."/>
            <person name="Napoli C."/>
            <person name="Nelson D.R."/>
            <person name="Nelson C."/>
            <person name="Nieminen K."/>
            <person name="Nilsson O."/>
            <person name="Pereda V."/>
            <person name="Peter G."/>
            <person name="Philippe R."/>
            <person name="Pilate G."/>
            <person name="Poliakov A."/>
            <person name="Razumovskaya J."/>
            <person name="Richardson P."/>
            <person name="Rinaldi C."/>
            <person name="Ritland K."/>
            <person name="Rouze P."/>
            <person name="Ryaboy D."/>
            <person name="Schmutz J."/>
            <person name="Schrader J."/>
            <person name="Segerman B."/>
            <person name="Shin H."/>
            <person name="Siddiqui A."/>
            <person name="Sterky F."/>
            <person name="Terry A."/>
            <person name="Tsai C.J."/>
            <person name="Uberbacher E."/>
            <person name="Unneberg P."/>
            <person name="Vahala J."/>
            <person name="Wall K."/>
            <person name="Wessler S."/>
            <person name="Yang G."/>
            <person name="Yin T."/>
            <person name="Douglas C."/>
            <person name="Marra M."/>
            <person name="Sandberg G."/>
            <person name="Van de Peer Y."/>
            <person name="Rokhsar D."/>
        </authorList>
    </citation>
    <scope>NUCLEOTIDE SEQUENCE [LARGE SCALE GENOMIC DNA]</scope>
    <source>
        <strain evidence="2">cv. Nisqually</strain>
    </source>
</reference>